<proteinExistence type="predicted"/>
<gene>
    <name evidence="2" type="ORF">ACHAW5_007527</name>
</gene>
<dbReference type="Proteomes" id="UP001530315">
    <property type="component" value="Unassembled WGS sequence"/>
</dbReference>
<evidence type="ECO:0000256" key="1">
    <source>
        <dbReference type="SAM" id="MobiDB-lite"/>
    </source>
</evidence>
<dbReference type="EMBL" id="JALLAZ020000061">
    <property type="protein sequence ID" value="KAL3804948.1"/>
    <property type="molecule type" value="Genomic_DNA"/>
</dbReference>
<name>A0ABD3QWZ1_9STRA</name>
<sequence length="249" mass="27856">MQSIISRTIDSIDNFKPAIRMGSSGGRTVDSSQDDSNRSSLLDVSGHSIKSCLAVKNHRESSTNSLSTSVHSVDRSDRSVRFDTVEFREYPIILCDNPSASGPPIGLGWGYDPKNTLQAQVDAYEAHRDGDESQDAIILRRTKGELRIPPHVREGILLDAGYTRSEIRAVVQMSWKDKKMRNTAENRHLDMILPILKGVENVKLGMKRSVSLPSFRLGRVNRDIQDSDLLDESLHASQNFLDRTHPQCD</sequence>
<keyword evidence="3" id="KW-1185">Reference proteome</keyword>
<feature type="region of interest" description="Disordered" evidence="1">
    <location>
        <begin position="22"/>
        <end position="42"/>
    </location>
</feature>
<evidence type="ECO:0000313" key="2">
    <source>
        <dbReference type="EMBL" id="KAL3804948.1"/>
    </source>
</evidence>
<evidence type="ECO:0000313" key="3">
    <source>
        <dbReference type="Proteomes" id="UP001530315"/>
    </source>
</evidence>
<organism evidence="2 3">
    <name type="scientific">Stephanodiscus triporus</name>
    <dbReference type="NCBI Taxonomy" id="2934178"/>
    <lineage>
        <taxon>Eukaryota</taxon>
        <taxon>Sar</taxon>
        <taxon>Stramenopiles</taxon>
        <taxon>Ochrophyta</taxon>
        <taxon>Bacillariophyta</taxon>
        <taxon>Coscinodiscophyceae</taxon>
        <taxon>Thalassiosirophycidae</taxon>
        <taxon>Stephanodiscales</taxon>
        <taxon>Stephanodiscaceae</taxon>
        <taxon>Stephanodiscus</taxon>
    </lineage>
</organism>
<reference evidence="2 3" key="1">
    <citation type="submission" date="2024-10" db="EMBL/GenBank/DDBJ databases">
        <title>Updated reference genomes for cyclostephanoid diatoms.</title>
        <authorList>
            <person name="Roberts W.R."/>
            <person name="Alverson A.J."/>
        </authorList>
    </citation>
    <scope>NUCLEOTIDE SEQUENCE [LARGE SCALE GENOMIC DNA]</scope>
    <source>
        <strain evidence="2 3">AJA276-08</strain>
    </source>
</reference>
<protein>
    <submittedName>
        <fullName evidence="2">Uncharacterized protein</fullName>
    </submittedName>
</protein>
<comment type="caution">
    <text evidence="2">The sequence shown here is derived from an EMBL/GenBank/DDBJ whole genome shotgun (WGS) entry which is preliminary data.</text>
</comment>
<dbReference type="AlphaFoldDB" id="A0ABD3QWZ1"/>
<accession>A0ABD3QWZ1</accession>